<dbReference type="GO" id="GO:0005525">
    <property type="term" value="F:GTP binding"/>
    <property type="evidence" value="ECO:0007669"/>
    <property type="project" value="InterPro"/>
</dbReference>
<accession>A0A7X3SJC3</accession>
<name>A0A7X3SJC3_9FIRM</name>
<sequence>MIKDDVFVVGLGLGGERVGYDFQQKNYSSYLINGSGQDNKTLPDAKNVLVLEGYDGLAGDRKLAFEALKKNKDIIKKVLDIEEKVVLLLATGGGTTGSGCITHIANILCEKCPDKIKCACLMMPREDEPIQKRLNAYNTAKELMEIPEMGAIIFVSNEACDSDLNKINYNLVNMLDAFFTDDSTSSISNFDDSEKLKMLSDNGAFVIAMRSDYKADVQESNRGKKVSTQDMINALTAKNIFLPISNTGIVTHIGIINQKENHMDEKEIVKAVGTPENIFTGNNGNVNIVCASGLGFPTEYIVNMGKKAMEEQKERLKKKNTSSLLDDLEELEFESQIETKKSTSRRRKVSLDLLCELE</sequence>
<protein>
    <recommendedName>
        <fullName evidence="1">Tubulin/FtsZ GTPase domain-containing protein</fullName>
    </recommendedName>
</protein>
<dbReference type="Gene3D" id="3.30.1330.150">
    <property type="match status" value="1"/>
</dbReference>
<dbReference type="InterPro" id="IPR036525">
    <property type="entry name" value="Tubulin/FtsZ_GTPase_sf"/>
</dbReference>
<proteinExistence type="predicted"/>
<comment type="caution">
    <text evidence="2">The sequence shown here is derived from an EMBL/GenBank/DDBJ whole genome shotgun (WGS) entry which is preliminary data.</text>
</comment>
<dbReference type="SUPFAM" id="SSF52490">
    <property type="entry name" value="Tubulin nucleotide-binding domain-like"/>
    <property type="match status" value="1"/>
</dbReference>
<dbReference type="Gene3D" id="3.40.50.1440">
    <property type="entry name" value="Tubulin/FtsZ, GTPase domain"/>
    <property type="match status" value="1"/>
</dbReference>
<evidence type="ECO:0000313" key="3">
    <source>
        <dbReference type="Proteomes" id="UP000460412"/>
    </source>
</evidence>
<evidence type="ECO:0000313" key="2">
    <source>
        <dbReference type="EMBL" id="MXP76257.1"/>
    </source>
</evidence>
<reference evidence="2 3" key="1">
    <citation type="submission" date="2019-12" db="EMBL/GenBank/DDBJ databases">
        <title>Sporaefaciens musculi gen. nov., sp. nov., a novel bacterium isolated from the caecum of an obese mouse.</title>
        <authorList>
            <person name="Rasmussen T.S."/>
            <person name="Streidl T."/>
            <person name="Hitch T.C.A."/>
            <person name="Wortmann E."/>
            <person name="Deptula P."/>
            <person name="Hansen M."/>
            <person name="Nielsen D.S."/>
            <person name="Clavel T."/>
            <person name="Vogensen F.K."/>
        </authorList>
    </citation>
    <scope>NUCLEOTIDE SEQUENCE [LARGE SCALE GENOMIC DNA]</scope>
    <source>
        <strain evidence="2 3">WCA-9-b2</strain>
    </source>
</reference>
<dbReference type="AlphaFoldDB" id="A0A7X3SJC3"/>
<dbReference type="Pfam" id="PF00091">
    <property type="entry name" value="Tubulin"/>
    <property type="match status" value="1"/>
</dbReference>
<dbReference type="RefSeq" id="WP_159751408.1">
    <property type="nucleotide sequence ID" value="NZ_WUQX01000001.1"/>
</dbReference>
<dbReference type="Proteomes" id="UP000460412">
    <property type="component" value="Unassembled WGS sequence"/>
</dbReference>
<dbReference type="EMBL" id="WUQX01000001">
    <property type="protein sequence ID" value="MXP76257.1"/>
    <property type="molecule type" value="Genomic_DNA"/>
</dbReference>
<dbReference type="InterPro" id="IPR003008">
    <property type="entry name" value="Tubulin_FtsZ_GTPase"/>
</dbReference>
<gene>
    <name evidence="2" type="ORF">GN277_12885</name>
</gene>
<keyword evidence="3" id="KW-1185">Reference proteome</keyword>
<feature type="domain" description="Tubulin/FtsZ GTPase" evidence="1">
    <location>
        <begin position="54"/>
        <end position="159"/>
    </location>
</feature>
<organism evidence="2 3">
    <name type="scientific">Sporofaciens musculi</name>
    <dbReference type="NCBI Taxonomy" id="2681861"/>
    <lineage>
        <taxon>Bacteria</taxon>
        <taxon>Bacillati</taxon>
        <taxon>Bacillota</taxon>
        <taxon>Clostridia</taxon>
        <taxon>Lachnospirales</taxon>
        <taxon>Lachnospiraceae</taxon>
        <taxon>Sporofaciens</taxon>
    </lineage>
</organism>
<evidence type="ECO:0000259" key="1">
    <source>
        <dbReference type="Pfam" id="PF00091"/>
    </source>
</evidence>